<evidence type="ECO:0000313" key="2">
    <source>
        <dbReference type="EMBL" id="KAI3935336.1"/>
    </source>
</evidence>
<dbReference type="Proteomes" id="UP001202328">
    <property type="component" value="Unassembled WGS sequence"/>
</dbReference>
<organism evidence="2 3">
    <name type="scientific">Papaver atlanticum</name>
    <dbReference type="NCBI Taxonomy" id="357466"/>
    <lineage>
        <taxon>Eukaryota</taxon>
        <taxon>Viridiplantae</taxon>
        <taxon>Streptophyta</taxon>
        <taxon>Embryophyta</taxon>
        <taxon>Tracheophyta</taxon>
        <taxon>Spermatophyta</taxon>
        <taxon>Magnoliopsida</taxon>
        <taxon>Ranunculales</taxon>
        <taxon>Papaveraceae</taxon>
        <taxon>Papaveroideae</taxon>
        <taxon>Papaver</taxon>
    </lineage>
</organism>
<feature type="region of interest" description="Disordered" evidence="1">
    <location>
        <begin position="25"/>
        <end position="65"/>
    </location>
</feature>
<accession>A0AAD4XQ25</accession>
<reference evidence="2" key="1">
    <citation type="submission" date="2022-04" db="EMBL/GenBank/DDBJ databases">
        <title>A functionally conserved STORR gene fusion in Papaver species that diverged 16.8 million years ago.</title>
        <authorList>
            <person name="Catania T."/>
        </authorList>
    </citation>
    <scope>NUCLEOTIDE SEQUENCE</scope>
    <source>
        <strain evidence="2">S-188037</strain>
    </source>
</reference>
<feature type="compositionally biased region" description="Basic residues" evidence="1">
    <location>
        <begin position="56"/>
        <end position="65"/>
    </location>
</feature>
<proteinExistence type="predicted"/>
<evidence type="ECO:0000313" key="3">
    <source>
        <dbReference type="Proteomes" id="UP001202328"/>
    </source>
</evidence>
<comment type="caution">
    <text evidence="2">The sequence shown here is derived from an EMBL/GenBank/DDBJ whole genome shotgun (WGS) entry which is preliminary data.</text>
</comment>
<dbReference type="AlphaFoldDB" id="A0AAD4XQ25"/>
<name>A0AAD4XQ25_9MAGN</name>
<gene>
    <name evidence="2" type="ORF">MKW98_027156</name>
</gene>
<evidence type="ECO:0000256" key="1">
    <source>
        <dbReference type="SAM" id="MobiDB-lite"/>
    </source>
</evidence>
<sequence>MNIEDNILTNPMSYTIPTLFKTDCDQNLPHPPPQLQNGRSKGFGFRLPGFFDHRKTNPKRKKKKTREMRIHLVFTQ</sequence>
<keyword evidence="3" id="KW-1185">Reference proteome</keyword>
<dbReference type="EMBL" id="JAJJMB010006269">
    <property type="protein sequence ID" value="KAI3935336.1"/>
    <property type="molecule type" value="Genomic_DNA"/>
</dbReference>
<protein>
    <submittedName>
        <fullName evidence="2">Uncharacterized protein</fullName>
    </submittedName>
</protein>